<dbReference type="InterPro" id="IPR015943">
    <property type="entry name" value="WD40/YVTN_repeat-like_dom_sf"/>
</dbReference>
<dbReference type="EMBL" id="NKDB02000003">
    <property type="protein sequence ID" value="RKJ95615.1"/>
    <property type="molecule type" value="Genomic_DNA"/>
</dbReference>
<dbReference type="SUPFAM" id="SSF51004">
    <property type="entry name" value="C-terminal (heme d1) domain of cytochrome cd1-nitrite reductase"/>
    <property type="match status" value="1"/>
</dbReference>
<dbReference type="Gene3D" id="2.130.10.10">
    <property type="entry name" value="YVTN repeat-like/Quinoprotein amine dehydrogenase"/>
    <property type="match status" value="1"/>
</dbReference>
<dbReference type="InterPro" id="IPR011048">
    <property type="entry name" value="Haem_d1_sf"/>
</dbReference>
<comment type="caution">
    <text evidence="3">The sequence shown here is derived from an EMBL/GenBank/DDBJ whole genome shotgun (WGS) entry which is preliminary data.</text>
</comment>
<proteinExistence type="inferred from homology"/>
<dbReference type="GO" id="GO:0017057">
    <property type="term" value="F:6-phosphogluconolactonase activity"/>
    <property type="evidence" value="ECO:0007669"/>
    <property type="project" value="TreeGrafter"/>
</dbReference>
<dbReference type="PANTHER" id="PTHR30344">
    <property type="entry name" value="6-PHOSPHOGLUCONOLACTONASE-RELATED"/>
    <property type="match status" value="1"/>
</dbReference>
<protein>
    <submittedName>
        <fullName evidence="3">Lactonase family protein</fullName>
    </submittedName>
</protein>
<name>A0A420KA12_9BURK</name>
<evidence type="ECO:0000313" key="3">
    <source>
        <dbReference type="EMBL" id="RKJ95615.1"/>
    </source>
</evidence>
<dbReference type="Proteomes" id="UP000216225">
    <property type="component" value="Unassembled WGS sequence"/>
</dbReference>
<evidence type="ECO:0000256" key="2">
    <source>
        <dbReference type="ARBA" id="ARBA00022526"/>
    </source>
</evidence>
<organism evidence="3 4">
    <name type="scientific">Alicycliphilus denitrificans</name>
    <dbReference type="NCBI Taxonomy" id="179636"/>
    <lineage>
        <taxon>Bacteria</taxon>
        <taxon>Pseudomonadati</taxon>
        <taxon>Pseudomonadota</taxon>
        <taxon>Betaproteobacteria</taxon>
        <taxon>Burkholderiales</taxon>
        <taxon>Comamonadaceae</taxon>
        <taxon>Alicycliphilus</taxon>
    </lineage>
</organism>
<evidence type="ECO:0000256" key="1">
    <source>
        <dbReference type="ARBA" id="ARBA00005564"/>
    </source>
</evidence>
<comment type="similarity">
    <text evidence="1">Belongs to the cycloisomerase 2 family.</text>
</comment>
<gene>
    <name evidence="3" type="ORF">CE154_016950</name>
</gene>
<dbReference type="Pfam" id="PF10282">
    <property type="entry name" value="Lactonase"/>
    <property type="match status" value="1"/>
</dbReference>
<dbReference type="GO" id="GO:0006006">
    <property type="term" value="P:glucose metabolic process"/>
    <property type="evidence" value="ECO:0007669"/>
    <property type="project" value="UniProtKB-KW"/>
</dbReference>
<dbReference type="InterPro" id="IPR050282">
    <property type="entry name" value="Cycloisomerase_2"/>
</dbReference>
<accession>A0A420KA12</accession>
<sequence>MTAACLSAGYRAYVGCRTTAERNARGQGIAMFQVSPQGVWSERHTTAAGANPSFLCLHPGGRMLYAVHGDGDAVSAFAVEAASGRLRPQGTHPVDGRNPVHLCLSPDIRWLLVACYATGSVSSLAVREDGRLGPIASRLALPGEPGPVAAQQQGSHPHQVVFDPTGRWLLVPDKGTDRLHTLTLDGATGALAWVSCAALPPGSGPRHLAFTRDGRRLYLACELGSAVAACDFDARTGAPTSVASWSTLAEAVPGNTAAGIVLSDDERTLYVSNRGHDSIATFRVDPVSGRLAPSGWLASGGSTPRFIAGDPMGGVLVANEDSDALCRVAGTATPSPLARTGSPVCVVFTKDLS</sequence>
<dbReference type="InterPro" id="IPR019405">
    <property type="entry name" value="Lactonase_7-beta_prop"/>
</dbReference>
<dbReference type="RefSeq" id="WP_094439676.1">
    <property type="nucleotide sequence ID" value="NZ_NKDB02000003.1"/>
</dbReference>
<keyword evidence="2" id="KW-0119">Carbohydrate metabolism</keyword>
<reference evidence="3 4" key="1">
    <citation type="submission" date="2018-09" db="EMBL/GenBank/DDBJ databases">
        <title>Genome comparison of Alicycliphilus sp. BQ1, a polyurethanolytic bacterium, with its closest phylogenetic relatives Alicycliphilus denitrificans BC and K601, unable to attack polyurethane.</title>
        <authorList>
            <person name="Loza-Tavera H."/>
            <person name="Lozano L."/>
            <person name="Cevallos M."/>
            <person name="Maya-Lucas O."/>
            <person name="Garcia-Mena J."/>
            <person name="Hernandez J."/>
        </authorList>
    </citation>
    <scope>NUCLEOTIDE SEQUENCE [LARGE SCALE GENOMIC DNA]</scope>
    <source>
        <strain evidence="3 4">BQ1</strain>
    </source>
</reference>
<evidence type="ECO:0000313" key="4">
    <source>
        <dbReference type="Proteomes" id="UP000216225"/>
    </source>
</evidence>
<dbReference type="AlphaFoldDB" id="A0A420KA12"/>
<keyword evidence="2" id="KW-0313">Glucose metabolism</keyword>
<dbReference type="PANTHER" id="PTHR30344:SF1">
    <property type="entry name" value="6-PHOSPHOGLUCONOLACTONASE"/>
    <property type="match status" value="1"/>
</dbReference>